<dbReference type="Gene3D" id="3.40.50.1000">
    <property type="entry name" value="HAD superfamily/HAD-like"/>
    <property type="match status" value="1"/>
</dbReference>
<dbReference type="Pfam" id="PF07983">
    <property type="entry name" value="X8"/>
    <property type="match status" value="1"/>
</dbReference>
<dbReference type="InterPro" id="IPR017853">
    <property type="entry name" value="GH"/>
</dbReference>
<dbReference type="SUPFAM" id="SSF56784">
    <property type="entry name" value="HAD-like"/>
    <property type="match status" value="1"/>
</dbReference>
<dbReference type="InterPro" id="IPR000490">
    <property type="entry name" value="Glyco_hydro_17"/>
</dbReference>
<protein>
    <recommendedName>
        <fullName evidence="4">glucan endo-1,3-beta-D-glucosidase</fullName>
        <ecNumber evidence="4">3.2.1.39</ecNumber>
    </recommendedName>
    <alternativeName>
        <fullName evidence="15">(1-&gt;3)-beta-glucan endohydrolase</fullName>
    </alternativeName>
    <alternativeName>
        <fullName evidence="16">Beta-1,3-endoglucanase</fullName>
    </alternativeName>
</protein>
<gene>
    <name evidence="22" type="ORF">G4B88_010094</name>
</gene>
<keyword evidence="14" id="KW-0326">Glycosidase</keyword>
<dbReference type="GO" id="GO:0009264">
    <property type="term" value="P:deoxyribonucleotide catabolic process"/>
    <property type="evidence" value="ECO:0007669"/>
    <property type="project" value="InterPro"/>
</dbReference>
<keyword evidence="5" id="KW-1003">Cell membrane</keyword>
<dbReference type="FunFam" id="1.20.58.1040:FF:000002">
    <property type="entry name" value="Glucan endo-1,3-beta-glucosidase 8"/>
    <property type="match status" value="1"/>
</dbReference>
<comment type="similarity">
    <text evidence="3 18">Belongs to the glycosyl hydrolase 17 family.</text>
</comment>
<evidence type="ECO:0000256" key="1">
    <source>
        <dbReference type="ARBA" id="ARBA00000382"/>
    </source>
</evidence>
<dbReference type="FunFam" id="3.20.20.80:FF:000008">
    <property type="entry name" value="Glucan endo-1,3-beta-glucosidase 5"/>
    <property type="match status" value="1"/>
</dbReference>
<organism evidence="22 23">
    <name type="scientific">Cannabis sativa</name>
    <name type="common">Hemp</name>
    <name type="synonym">Marijuana</name>
    <dbReference type="NCBI Taxonomy" id="3483"/>
    <lineage>
        <taxon>Eukaryota</taxon>
        <taxon>Viridiplantae</taxon>
        <taxon>Streptophyta</taxon>
        <taxon>Embryophyta</taxon>
        <taxon>Tracheophyta</taxon>
        <taxon>Spermatophyta</taxon>
        <taxon>Magnoliopsida</taxon>
        <taxon>eudicotyledons</taxon>
        <taxon>Gunneridae</taxon>
        <taxon>Pentapetalae</taxon>
        <taxon>rosids</taxon>
        <taxon>fabids</taxon>
        <taxon>Rosales</taxon>
        <taxon>Cannabaceae</taxon>
        <taxon>Cannabis</taxon>
    </lineage>
</organism>
<keyword evidence="12" id="KW-0325">Glycoprotein</keyword>
<dbReference type="Gene3D" id="3.20.20.80">
    <property type="entry name" value="Glycosidases"/>
    <property type="match status" value="1"/>
</dbReference>
<evidence type="ECO:0000256" key="5">
    <source>
        <dbReference type="ARBA" id="ARBA00022475"/>
    </source>
</evidence>
<keyword evidence="7" id="KW-0732">Signal</keyword>
<feature type="transmembrane region" description="Helical" evidence="20">
    <location>
        <begin position="7"/>
        <end position="30"/>
    </location>
</feature>
<evidence type="ECO:0000256" key="13">
    <source>
        <dbReference type="ARBA" id="ARBA00023288"/>
    </source>
</evidence>
<keyword evidence="20" id="KW-1133">Transmembrane helix</keyword>
<dbReference type="GO" id="GO:0005975">
    <property type="term" value="P:carbohydrate metabolic process"/>
    <property type="evidence" value="ECO:0007669"/>
    <property type="project" value="InterPro"/>
</dbReference>
<dbReference type="Proteomes" id="UP000583929">
    <property type="component" value="Unassembled WGS sequence"/>
</dbReference>
<evidence type="ECO:0000256" key="16">
    <source>
        <dbReference type="ARBA" id="ARBA00033417"/>
    </source>
</evidence>
<dbReference type="EMBL" id="JAATIQ010000099">
    <property type="protein sequence ID" value="KAF4382923.1"/>
    <property type="molecule type" value="Genomic_DNA"/>
</dbReference>
<dbReference type="GO" id="GO:0005886">
    <property type="term" value="C:plasma membrane"/>
    <property type="evidence" value="ECO:0007669"/>
    <property type="project" value="UniProtKB-SubCell"/>
</dbReference>
<evidence type="ECO:0000256" key="17">
    <source>
        <dbReference type="PIRSR" id="PIRSR610708-1"/>
    </source>
</evidence>
<accession>A0A7J6GJ93</accession>
<name>A0A7J6GJ93_CANSA</name>
<keyword evidence="6" id="KW-0336">GPI-anchor</keyword>
<dbReference type="InterPro" id="IPR023214">
    <property type="entry name" value="HAD_sf"/>
</dbReference>
<evidence type="ECO:0000256" key="7">
    <source>
        <dbReference type="ARBA" id="ARBA00022729"/>
    </source>
</evidence>
<evidence type="ECO:0000259" key="21">
    <source>
        <dbReference type="SMART" id="SM00768"/>
    </source>
</evidence>
<dbReference type="GO" id="GO:0008253">
    <property type="term" value="F:5'-nucleotidase activity"/>
    <property type="evidence" value="ECO:0007669"/>
    <property type="project" value="InterPro"/>
</dbReference>
<keyword evidence="9" id="KW-0611">Plant defense</keyword>
<dbReference type="SMART" id="SM00768">
    <property type="entry name" value="X8"/>
    <property type="match status" value="1"/>
</dbReference>
<evidence type="ECO:0000256" key="6">
    <source>
        <dbReference type="ARBA" id="ARBA00022622"/>
    </source>
</evidence>
<dbReference type="Pfam" id="PF00332">
    <property type="entry name" value="Glyco_hydro_17"/>
    <property type="match status" value="1"/>
</dbReference>
<evidence type="ECO:0000256" key="15">
    <source>
        <dbReference type="ARBA" id="ARBA00033335"/>
    </source>
</evidence>
<keyword evidence="11" id="KW-1015">Disulfide bond</keyword>
<comment type="caution">
    <text evidence="22">The sequence shown here is derived from an EMBL/GenBank/DDBJ whole genome shotgun (WGS) entry which is preliminary data.</text>
</comment>
<dbReference type="InterPro" id="IPR012946">
    <property type="entry name" value="X8"/>
</dbReference>
<dbReference type="EC" id="3.2.1.39" evidence="4"/>
<reference evidence="22 23" key="1">
    <citation type="journal article" date="2020" name="bioRxiv">
        <title>Sequence and annotation of 42 cannabis genomes reveals extensive copy number variation in cannabinoid synthesis and pathogen resistance genes.</title>
        <authorList>
            <person name="Mckernan K.J."/>
            <person name="Helbert Y."/>
            <person name="Kane L.T."/>
            <person name="Ebling H."/>
            <person name="Zhang L."/>
            <person name="Liu B."/>
            <person name="Eaton Z."/>
            <person name="Mclaughlin S."/>
            <person name="Kingan S."/>
            <person name="Baybayan P."/>
            <person name="Concepcion G."/>
            <person name="Jordan M."/>
            <person name="Riva A."/>
            <person name="Barbazuk W."/>
            <person name="Harkins T."/>
        </authorList>
    </citation>
    <scope>NUCLEOTIDE SEQUENCE [LARGE SCALE GENOMIC DNA]</scope>
    <source>
        <strain evidence="23">cv. Jamaican Lion 4</strain>
        <tissue evidence="22">Leaf</tissue>
    </source>
</reference>
<feature type="region of interest" description="Disordered" evidence="19">
    <location>
        <begin position="614"/>
        <end position="646"/>
    </location>
</feature>
<evidence type="ECO:0000256" key="10">
    <source>
        <dbReference type="ARBA" id="ARBA00023136"/>
    </source>
</evidence>
<keyword evidence="8" id="KW-0378">Hydrolase</keyword>
<dbReference type="InterPro" id="IPR010708">
    <property type="entry name" value="5'(3')-deoxyribonucleotidase"/>
</dbReference>
<evidence type="ECO:0000313" key="23">
    <source>
        <dbReference type="Proteomes" id="UP000583929"/>
    </source>
</evidence>
<dbReference type="GO" id="GO:0006952">
    <property type="term" value="P:defense response"/>
    <property type="evidence" value="ECO:0007669"/>
    <property type="project" value="UniProtKB-KW"/>
</dbReference>
<evidence type="ECO:0000256" key="4">
    <source>
        <dbReference type="ARBA" id="ARBA00012780"/>
    </source>
</evidence>
<keyword evidence="23" id="KW-1185">Reference proteome</keyword>
<evidence type="ECO:0000256" key="12">
    <source>
        <dbReference type="ARBA" id="ARBA00023180"/>
    </source>
</evidence>
<evidence type="ECO:0000256" key="9">
    <source>
        <dbReference type="ARBA" id="ARBA00022821"/>
    </source>
</evidence>
<evidence type="ECO:0000256" key="3">
    <source>
        <dbReference type="ARBA" id="ARBA00008773"/>
    </source>
</evidence>
<dbReference type="PANTHER" id="PTHR32227">
    <property type="entry name" value="GLUCAN ENDO-1,3-BETA-GLUCOSIDASE BG1-RELATED-RELATED"/>
    <property type="match status" value="1"/>
</dbReference>
<evidence type="ECO:0000256" key="8">
    <source>
        <dbReference type="ARBA" id="ARBA00022801"/>
    </source>
</evidence>
<dbReference type="InterPro" id="IPR044965">
    <property type="entry name" value="Glyco_hydro_17_plant"/>
</dbReference>
<feature type="compositionally biased region" description="Polar residues" evidence="19">
    <location>
        <begin position="615"/>
        <end position="643"/>
    </location>
</feature>
<dbReference type="GO" id="GO:0098552">
    <property type="term" value="C:side of membrane"/>
    <property type="evidence" value="ECO:0007669"/>
    <property type="project" value="UniProtKB-KW"/>
</dbReference>
<dbReference type="AlphaFoldDB" id="A0A7J6GJ93"/>
<feature type="active site" description="Nucleophile" evidence="17">
    <location>
        <position position="711"/>
    </location>
</feature>
<dbReference type="GO" id="GO:0042973">
    <property type="term" value="F:glucan endo-1,3-beta-D-glucosidase activity"/>
    <property type="evidence" value="ECO:0007669"/>
    <property type="project" value="UniProtKB-EC"/>
</dbReference>
<keyword evidence="13" id="KW-0449">Lipoprotein</keyword>
<evidence type="ECO:0000256" key="18">
    <source>
        <dbReference type="RuleBase" id="RU004335"/>
    </source>
</evidence>
<evidence type="ECO:0000256" key="2">
    <source>
        <dbReference type="ARBA" id="ARBA00004609"/>
    </source>
</evidence>
<dbReference type="Pfam" id="PF06941">
    <property type="entry name" value="NT5C"/>
    <property type="match status" value="1"/>
</dbReference>
<sequence length="862" mass="94778">MGSRYCWIFMLFCMVSECFTVGVFGFAANWGTRSTHPLPPNIVVKLLKDNGFNKVKLFEADPGALKALAKSGIEVMIGIPNEFLAPLAGSVGFAENWVSRNVSAYVTIGVNIRHVAVGNEPFLKTYKDTFLQTTLPALQNVQAALIKAGLGKQVKVTVPLNADVYQTDSGLPSGGDFRADIHTLMINIIKFLSDNGGPLTINIYPFLSLQADPHFPKEYAFFGSTSNPIVDGSITYNNVMEANFDTLVTALEKNGFPSMPIIIGEMGWPTDGDPNANYENAKRFNQGLIKRIVQGQGTPKRSTLPDVYIFALIDEDAKSIDPGNFERHWGIFNFDGTVKYNLDMGNGKNLVPAKGVRYLARQWCIMAPQANLMDPNLAESVKYACTYADCTSLGYGSSCGMLDPKGNASYAFNVYYQTMNQRKDACAFNNLSTITTVDPSPAGPGGGNNTCRFQIMIDLGKHELGRSPPRSAASPSILGLGNDGSRFVVMMSLGVVLLVSVLDVRICKGEGTFEFCEFSGCVAEGGGVGDDVITRAPIGRKGSWVQGSQKQGIIRFFFKEMAALTIPSDAFFYRGFQIDPSSSYSSSSEQSNFTIPLSSRYYSTSSSVRGCFDSDSLTNHNNNRNPRGRSLHTNSSKANNGGRLSSGFDHHKAQFVRDLELEGFSALQDFRTTDARTVAPNGSDTASYGRSKLLGFPNHSLPREKIAVAVDVDEVLGNFVSALNRFIADRYSSNHSVSEYHVYEFFKNYYCAMTADIRVHEFFKTPYFKTGIHPLPGAQKAIHKLSRFCSLSVVTSLGAKVLIDDNPRYAIECANVGIRVLLFDYENSYPWCKINSIDEHPLVTKVHNWDEVEQQLNTLVFH</sequence>
<evidence type="ECO:0000256" key="11">
    <source>
        <dbReference type="ARBA" id="ARBA00023157"/>
    </source>
</evidence>
<dbReference type="Gene3D" id="1.20.58.1040">
    <property type="match status" value="1"/>
</dbReference>
<keyword evidence="10 20" id="KW-0472">Membrane</keyword>
<dbReference type="InterPro" id="IPR036412">
    <property type="entry name" value="HAD-like_sf"/>
</dbReference>
<dbReference type="SUPFAM" id="SSF51445">
    <property type="entry name" value="(Trans)glycosidases"/>
    <property type="match status" value="1"/>
</dbReference>
<evidence type="ECO:0000256" key="14">
    <source>
        <dbReference type="ARBA" id="ARBA00023295"/>
    </source>
</evidence>
<evidence type="ECO:0000256" key="20">
    <source>
        <dbReference type="SAM" id="Phobius"/>
    </source>
</evidence>
<feature type="active site" description="Proton donor" evidence="17">
    <location>
        <position position="713"/>
    </location>
</feature>
<evidence type="ECO:0000313" key="22">
    <source>
        <dbReference type="EMBL" id="KAF4382923.1"/>
    </source>
</evidence>
<evidence type="ECO:0000256" key="19">
    <source>
        <dbReference type="SAM" id="MobiDB-lite"/>
    </source>
</evidence>
<feature type="domain" description="X8" evidence="21">
    <location>
        <begin position="362"/>
        <end position="453"/>
    </location>
</feature>
<comment type="subcellular location">
    <subcellularLocation>
        <location evidence="2">Cell membrane</location>
        <topology evidence="2">Lipid-anchor</topology>
        <topology evidence="2">GPI-anchor</topology>
    </subcellularLocation>
</comment>
<keyword evidence="20" id="KW-0812">Transmembrane</keyword>
<proteinExistence type="inferred from homology"/>
<comment type="catalytic activity">
    <reaction evidence="1">
        <text>Hydrolysis of (1-&gt;3)-beta-D-glucosidic linkages in (1-&gt;3)-beta-D-glucans.</text>
        <dbReference type="EC" id="3.2.1.39"/>
    </reaction>
</comment>